<feature type="chain" id="PRO_5031008701" evidence="1">
    <location>
        <begin position="21"/>
        <end position="270"/>
    </location>
</feature>
<sequence length="270" mass="29846">MSIASAIVLFTLVSKKSVNAFVSYTIPTFEDAGSCVSALDLEMYDFDCSTNDCTELTASHCWDECEESDPSTTAVTYGSDDDHAWCYCHNDCICMIDEGETSSASYYLNTLPESCCDTSTPQYQYSYAECIGTTLNYGMYCAENDFESCAISKTEELGGNCKVMDNGEYETMACDNEYGLLIGYADSCSTNSDDITTLLEYHPYGWTYLCGTAEARRQLDASTKKTLRGSNKITEKDTTKSVGPSKELAITSIHKRFKKDLHHLSSTISK</sequence>
<proteinExistence type="predicted"/>
<gene>
    <name evidence="2" type="ORF">ALAG00032_LOCUS6192</name>
</gene>
<name>A0A7S3NG51_9STRA</name>
<dbReference type="AlphaFoldDB" id="A0A7S3NG51"/>
<dbReference type="EMBL" id="HBIJ01008773">
    <property type="protein sequence ID" value="CAE0365449.1"/>
    <property type="molecule type" value="Transcribed_RNA"/>
</dbReference>
<accession>A0A7S3NG51</accession>
<evidence type="ECO:0000256" key="1">
    <source>
        <dbReference type="SAM" id="SignalP"/>
    </source>
</evidence>
<feature type="signal peptide" evidence="1">
    <location>
        <begin position="1"/>
        <end position="20"/>
    </location>
</feature>
<evidence type="ECO:0000313" key="2">
    <source>
        <dbReference type="EMBL" id="CAE0365449.1"/>
    </source>
</evidence>
<keyword evidence="1" id="KW-0732">Signal</keyword>
<organism evidence="2">
    <name type="scientific">Aureoumbra lagunensis</name>
    <dbReference type="NCBI Taxonomy" id="44058"/>
    <lineage>
        <taxon>Eukaryota</taxon>
        <taxon>Sar</taxon>
        <taxon>Stramenopiles</taxon>
        <taxon>Ochrophyta</taxon>
        <taxon>Pelagophyceae</taxon>
        <taxon>Pelagomonadales</taxon>
        <taxon>Aureoumbra</taxon>
    </lineage>
</organism>
<protein>
    <submittedName>
        <fullName evidence="2">Uncharacterized protein</fullName>
    </submittedName>
</protein>
<reference evidence="2" key="1">
    <citation type="submission" date="2021-01" db="EMBL/GenBank/DDBJ databases">
        <authorList>
            <person name="Corre E."/>
            <person name="Pelletier E."/>
            <person name="Niang G."/>
            <person name="Scheremetjew M."/>
            <person name="Finn R."/>
            <person name="Kale V."/>
            <person name="Holt S."/>
            <person name="Cochrane G."/>
            <person name="Meng A."/>
            <person name="Brown T."/>
            <person name="Cohen L."/>
        </authorList>
    </citation>
    <scope>NUCLEOTIDE SEQUENCE</scope>
    <source>
        <strain evidence="2">CCMP1510</strain>
    </source>
</reference>